<evidence type="ECO:0000313" key="5">
    <source>
        <dbReference type="Proteomes" id="UP001392437"/>
    </source>
</evidence>
<feature type="signal peptide" evidence="2">
    <location>
        <begin position="1"/>
        <end position="21"/>
    </location>
</feature>
<comment type="caution">
    <text evidence="4">The sequence shown here is derived from an EMBL/GenBank/DDBJ whole genome shotgun (WGS) entry which is preliminary data.</text>
</comment>
<protein>
    <recommendedName>
        <fullName evidence="3">DUF7730 domain-containing protein</fullName>
    </recommendedName>
</protein>
<organism evidence="4 5">
    <name type="scientific">Apiospora kogelbergensis</name>
    <dbReference type="NCBI Taxonomy" id="1337665"/>
    <lineage>
        <taxon>Eukaryota</taxon>
        <taxon>Fungi</taxon>
        <taxon>Dikarya</taxon>
        <taxon>Ascomycota</taxon>
        <taxon>Pezizomycotina</taxon>
        <taxon>Sordariomycetes</taxon>
        <taxon>Xylariomycetidae</taxon>
        <taxon>Amphisphaeriales</taxon>
        <taxon>Apiosporaceae</taxon>
        <taxon>Apiospora</taxon>
    </lineage>
</organism>
<keyword evidence="2" id="KW-0732">Signal</keyword>
<dbReference type="Proteomes" id="UP001392437">
    <property type="component" value="Unassembled WGS sequence"/>
</dbReference>
<dbReference type="PANTHER" id="PTHR38790">
    <property type="entry name" value="2EXR DOMAIN-CONTAINING PROTEIN-RELATED"/>
    <property type="match status" value="1"/>
</dbReference>
<dbReference type="InterPro" id="IPR056632">
    <property type="entry name" value="DUF7730"/>
</dbReference>
<feature type="domain" description="DUF7730" evidence="3">
    <location>
        <begin position="89"/>
        <end position="284"/>
    </location>
</feature>
<feature type="region of interest" description="Disordered" evidence="1">
    <location>
        <begin position="64"/>
        <end position="86"/>
    </location>
</feature>
<evidence type="ECO:0000256" key="1">
    <source>
        <dbReference type="SAM" id="MobiDB-lite"/>
    </source>
</evidence>
<dbReference type="EMBL" id="JAQQWP010000006">
    <property type="protein sequence ID" value="KAK8114025.1"/>
    <property type="molecule type" value="Genomic_DNA"/>
</dbReference>
<keyword evidence="5" id="KW-1185">Reference proteome</keyword>
<evidence type="ECO:0000259" key="3">
    <source>
        <dbReference type="Pfam" id="PF24864"/>
    </source>
</evidence>
<evidence type="ECO:0000313" key="4">
    <source>
        <dbReference type="EMBL" id="KAK8114025.1"/>
    </source>
</evidence>
<feature type="chain" id="PRO_5043900739" description="DUF7730 domain-containing protein" evidence="2">
    <location>
        <begin position="22"/>
        <end position="366"/>
    </location>
</feature>
<dbReference type="Pfam" id="PF24864">
    <property type="entry name" value="DUF7730"/>
    <property type="match status" value="1"/>
</dbReference>
<reference evidence="4 5" key="1">
    <citation type="submission" date="2023-01" db="EMBL/GenBank/DDBJ databases">
        <title>Analysis of 21 Apiospora genomes using comparative genomics revels a genus with tremendous synthesis potential of carbohydrate active enzymes and secondary metabolites.</title>
        <authorList>
            <person name="Sorensen T."/>
        </authorList>
    </citation>
    <scope>NUCLEOTIDE SEQUENCE [LARGE SCALE GENOMIC DNA]</scope>
    <source>
        <strain evidence="4 5">CBS 117206</strain>
    </source>
</reference>
<sequence>MPTQAGAWKQALLLWPVKCCCYSIYYPLRAFYLCGRHATRAPGKIDRACRRRLLRTRKIRKSKPIIPQQHPEQEHQCQQKNPDAPSPASFLRLPLELRLKIYDLVLGEPCLVEPHLGKPQWHPRPCNWQPGQRIRGDDEELQGDELRTVVDVRAYGLLYSCQYYRHPDGSSERRSRHNVPWGWWSPPCYCALLRTCRTVYGDLLYRLYGENTVSLVSAEMVRYFGRNASPEGLQLVQNVHTSLVVTWRGWESRKEQEPFEQAVQSLQRLFPTLKQLDLNVTIVGAQPMKPEEFWKWLRKNVLERHLTNLDNFTLRVSTYDYQKPHGCVRNHRVQYDQLVSWDENDYQALKATVCKSSREDQSYSVQ</sequence>
<accession>A0AAW0QPS6</accession>
<proteinExistence type="predicted"/>
<evidence type="ECO:0000256" key="2">
    <source>
        <dbReference type="SAM" id="SignalP"/>
    </source>
</evidence>
<dbReference type="AlphaFoldDB" id="A0AAW0QPS6"/>
<name>A0AAW0QPS6_9PEZI</name>
<gene>
    <name evidence="4" type="ORF">PG999_006094</name>
</gene>